<protein>
    <submittedName>
        <fullName evidence="2">Uncharacterized protein</fullName>
    </submittedName>
</protein>
<dbReference type="AlphaFoldDB" id="A0A6L2LTU8"/>
<feature type="coiled-coil region" evidence="1">
    <location>
        <begin position="1"/>
        <end position="28"/>
    </location>
</feature>
<dbReference type="EMBL" id="BKCJ010005005">
    <property type="protein sequence ID" value="GEU64357.1"/>
    <property type="molecule type" value="Genomic_DNA"/>
</dbReference>
<comment type="caution">
    <text evidence="2">The sequence shown here is derived from an EMBL/GenBank/DDBJ whole genome shotgun (WGS) entry which is preliminary data.</text>
</comment>
<proteinExistence type="predicted"/>
<sequence length="502" mass="57628">MTTQHNEIASLKKRVKKLERKNKSRTHRLKRLYKVGLTDKVESSGDEESLGEDASKQGMIDVIDADEEIILVSVQDEVVSNDADKEMFDVDVLDGEVFVAEQEAAVKGVNDEVNSSGSTENVIDEAVHKEWGDRLVRAAITVFSLEAERDSAKVDSSKDEQSLGEDASKQRWKINDIDADEDITLVNDQDNAKMFDVNDLHGEEVFVEKEVADKEVSVAGEVNAACIATTDKGKAIMIEEHVKPKKKKQIRLDEEVALKLQAELQAEFDEEQRLAREKAQKELEANTALIKTWDDVLAKINVDYQMAERLKFFAAKRAEDKRNKPPTQAQQRKIMCTYLKNVKGKKLKDLKNKSFDSIQKMFDRAFKRVNTFIDFRTELVKGSLKKAGEELIQECIKKQKVGDDKETTKLKQLMEIIPDEEEVAIDAIPLAVKFLRIIDWKIYKEGKKSYYQIVRADGKSQMYMFFRQMLKRFDRDDLEDLYKLVKARYRSTRPVEDLNLLL</sequence>
<organism evidence="2">
    <name type="scientific">Tanacetum cinerariifolium</name>
    <name type="common">Dalmatian daisy</name>
    <name type="synonym">Chrysanthemum cinerariifolium</name>
    <dbReference type="NCBI Taxonomy" id="118510"/>
    <lineage>
        <taxon>Eukaryota</taxon>
        <taxon>Viridiplantae</taxon>
        <taxon>Streptophyta</taxon>
        <taxon>Embryophyta</taxon>
        <taxon>Tracheophyta</taxon>
        <taxon>Spermatophyta</taxon>
        <taxon>Magnoliopsida</taxon>
        <taxon>eudicotyledons</taxon>
        <taxon>Gunneridae</taxon>
        <taxon>Pentapetalae</taxon>
        <taxon>asterids</taxon>
        <taxon>campanulids</taxon>
        <taxon>Asterales</taxon>
        <taxon>Asteraceae</taxon>
        <taxon>Asteroideae</taxon>
        <taxon>Anthemideae</taxon>
        <taxon>Anthemidinae</taxon>
        <taxon>Tanacetum</taxon>
    </lineage>
</organism>
<keyword evidence="1" id="KW-0175">Coiled coil</keyword>
<evidence type="ECO:0000256" key="1">
    <source>
        <dbReference type="SAM" id="Coils"/>
    </source>
</evidence>
<evidence type="ECO:0000313" key="2">
    <source>
        <dbReference type="EMBL" id="GEU64357.1"/>
    </source>
</evidence>
<name>A0A6L2LTU8_TANCI</name>
<gene>
    <name evidence="2" type="ORF">Tci_036335</name>
</gene>
<accession>A0A6L2LTU8</accession>
<reference evidence="2" key="1">
    <citation type="journal article" date="2019" name="Sci. Rep.">
        <title>Draft genome of Tanacetum cinerariifolium, the natural source of mosquito coil.</title>
        <authorList>
            <person name="Yamashiro T."/>
            <person name="Shiraishi A."/>
            <person name="Satake H."/>
            <person name="Nakayama K."/>
        </authorList>
    </citation>
    <scope>NUCLEOTIDE SEQUENCE</scope>
</reference>